<dbReference type="Proteomes" id="UP000007264">
    <property type="component" value="Unassembled WGS sequence"/>
</dbReference>
<feature type="transmembrane region" description="Helical" evidence="1">
    <location>
        <begin position="146"/>
        <end position="167"/>
    </location>
</feature>
<dbReference type="GeneID" id="17041728"/>
<evidence type="ECO:0000256" key="1">
    <source>
        <dbReference type="SAM" id="Phobius"/>
    </source>
</evidence>
<reference evidence="2 3" key="1">
    <citation type="journal article" date="2012" name="Genome Biol.">
        <title>The genome of the polar eukaryotic microalga coccomyxa subellipsoidea reveals traits of cold adaptation.</title>
        <authorList>
            <person name="Blanc G."/>
            <person name="Agarkova I."/>
            <person name="Grimwood J."/>
            <person name="Kuo A."/>
            <person name="Brueggeman A."/>
            <person name="Dunigan D."/>
            <person name="Gurnon J."/>
            <person name="Ladunga I."/>
            <person name="Lindquist E."/>
            <person name="Lucas S."/>
            <person name="Pangilinan J."/>
            <person name="Proschold T."/>
            <person name="Salamov A."/>
            <person name="Schmutz J."/>
            <person name="Weeks D."/>
            <person name="Yamada T."/>
            <person name="Claverie J.M."/>
            <person name="Grigoriev I."/>
            <person name="Van Etten J."/>
            <person name="Lomsadze A."/>
            <person name="Borodovsky M."/>
        </authorList>
    </citation>
    <scope>NUCLEOTIDE SEQUENCE [LARGE SCALE GENOMIC DNA]</scope>
    <source>
        <strain evidence="2 3">C-169</strain>
    </source>
</reference>
<evidence type="ECO:0000313" key="3">
    <source>
        <dbReference type="Proteomes" id="UP000007264"/>
    </source>
</evidence>
<evidence type="ECO:0000313" key="2">
    <source>
        <dbReference type="EMBL" id="EIE23736.1"/>
    </source>
</evidence>
<accession>I0YZB7</accession>
<dbReference type="OrthoDB" id="545599at2759"/>
<gene>
    <name evidence="2" type="ORF">COCSUDRAFT_63261</name>
</gene>
<dbReference type="KEGG" id="csl:COCSUDRAFT_63261"/>
<organism evidence="2 3">
    <name type="scientific">Coccomyxa subellipsoidea (strain C-169)</name>
    <name type="common">Green microalga</name>
    <dbReference type="NCBI Taxonomy" id="574566"/>
    <lineage>
        <taxon>Eukaryota</taxon>
        <taxon>Viridiplantae</taxon>
        <taxon>Chlorophyta</taxon>
        <taxon>core chlorophytes</taxon>
        <taxon>Trebouxiophyceae</taxon>
        <taxon>Trebouxiophyceae incertae sedis</taxon>
        <taxon>Coccomyxaceae</taxon>
        <taxon>Coccomyxa</taxon>
        <taxon>Coccomyxa subellipsoidea</taxon>
    </lineage>
</organism>
<keyword evidence="3" id="KW-1185">Reference proteome</keyword>
<dbReference type="AlphaFoldDB" id="I0YZB7"/>
<sequence length="169" mass="17966">MSTDVCVGRCRQLDWSADASAFSSILAESPNRQGFDLLLGSDVAYSLKALPSLFKAASLLLSKQPQSVFLLGYVSRASSIDRGIFLEAAAVGLRTREVAGTRKSVPGGLEGAVYEVRWAHLAQALEVDASGPARRRRRAEGPSQKLVIAAATLGPLLAGLALTAFMYKQ</sequence>
<keyword evidence="1" id="KW-1133">Transmembrane helix</keyword>
<dbReference type="STRING" id="574566.I0YZB7"/>
<dbReference type="Gene3D" id="3.40.50.150">
    <property type="entry name" value="Vaccinia Virus protein VP39"/>
    <property type="match status" value="1"/>
</dbReference>
<dbReference type="InterPro" id="IPR029063">
    <property type="entry name" value="SAM-dependent_MTases_sf"/>
</dbReference>
<keyword evidence="1" id="KW-0812">Transmembrane</keyword>
<keyword evidence="1" id="KW-0472">Membrane</keyword>
<protein>
    <submittedName>
        <fullName evidence="2">Uncharacterized protein</fullName>
    </submittedName>
</protein>
<name>I0YZB7_COCSC</name>
<comment type="caution">
    <text evidence="2">The sequence shown here is derived from an EMBL/GenBank/DDBJ whole genome shotgun (WGS) entry which is preliminary data.</text>
</comment>
<dbReference type="EMBL" id="AGSI01000007">
    <property type="protein sequence ID" value="EIE23736.1"/>
    <property type="molecule type" value="Genomic_DNA"/>
</dbReference>
<proteinExistence type="predicted"/>
<dbReference type="RefSeq" id="XP_005648280.1">
    <property type="nucleotide sequence ID" value="XM_005648223.1"/>
</dbReference>